<dbReference type="InterPro" id="IPR043133">
    <property type="entry name" value="GTP-CH-I_C/QueF"/>
</dbReference>
<dbReference type="FunFam" id="3.30.1130.10:FF:000003">
    <property type="entry name" value="7,8-dihydroneopterin aldolase"/>
    <property type="match status" value="1"/>
</dbReference>
<keyword evidence="9" id="KW-1185">Reference proteome</keyword>
<comment type="similarity">
    <text evidence="3 6">Belongs to the DHNA family.</text>
</comment>
<dbReference type="InterPro" id="IPR006157">
    <property type="entry name" value="FolB_dom"/>
</dbReference>
<proteinExistence type="inferred from homology"/>
<dbReference type="Gene3D" id="3.30.1130.10">
    <property type="match status" value="1"/>
</dbReference>
<comment type="catalytic activity">
    <reaction evidence="1 6">
        <text>7,8-dihydroneopterin = 6-hydroxymethyl-7,8-dihydropterin + glycolaldehyde</text>
        <dbReference type="Rhea" id="RHEA:10540"/>
        <dbReference type="ChEBI" id="CHEBI:17001"/>
        <dbReference type="ChEBI" id="CHEBI:17071"/>
        <dbReference type="ChEBI" id="CHEBI:44841"/>
        <dbReference type="EC" id="4.1.2.25"/>
    </reaction>
</comment>
<name>A0A2K9E560_9FIRM</name>
<evidence type="ECO:0000256" key="6">
    <source>
        <dbReference type="RuleBase" id="RU362079"/>
    </source>
</evidence>
<keyword evidence="4 6" id="KW-0289">Folate biosynthesis</keyword>
<sequence length="137" mass="16025">MIFGRNLILMERVIFLDSIILKSIKLHGYHGVLPIERENGQTFKIDVELFLDLKKAGESDNLEDTVDYSKVYDIVKRINETNKFRLIERFAHVISQEIMSTYKEVQEVIVSIRKPQAPVKGKFKWMGVKIKRSRNEA</sequence>
<keyword evidence="5 6" id="KW-0456">Lyase</keyword>
<dbReference type="NCBIfam" id="TIGR00526">
    <property type="entry name" value="folB_dom"/>
    <property type="match status" value="1"/>
</dbReference>
<comment type="function">
    <text evidence="6">Catalyzes the conversion of 7,8-dihydroneopterin to 6-hydroxymethyl-7,8-dihydropterin.</text>
</comment>
<evidence type="ECO:0000259" key="7">
    <source>
        <dbReference type="SMART" id="SM00905"/>
    </source>
</evidence>
<dbReference type="SUPFAM" id="SSF55620">
    <property type="entry name" value="Tetrahydrobiopterin biosynthesis enzymes-like"/>
    <property type="match status" value="1"/>
</dbReference>
<dbReference type="GO" id="GO:0005737">
    <property type="term" value="C:cytoplasm"/>
    <property type="evidence" value="ECO:0007669"/>
    <property type="project" value="TreeGrafter"/>
</dbReference>
<evidence type="ECO:0000256" key="2">
    <source>
        <dbReference type="ARBA" id="ARBA00005013"/>
    </source>
</evidence>
<evidence type="ECO:0000256" key="5">
    <source>
        <dbReference type="ARBA" id="ARBA00023239"/>
    </source>
</evidence>
<evidence type="ECO:0000313" key="9">
    <source>
        <dbReference type="Proteomes" id="UP000233534"/>
    </source>
</evidence>
<accession>A0A2K9E560</accession>
<evidence type="ECO:0000256" key="4">
    <source>
        <dbReference type="ARBA" id="ARBA00022909"/>
    </source>
</evidence>
<dbReference type="CDD" id="cd00534">
    <property type="entry name" value="DHNA_DHNTPE"/>
    <property type="match status" value="1"/>
</dbReference>
<dbReference type="InterPro" id="IPR006156">
    <property type="entry name" value="Dihydroneopterin_aldolase"/>
</dbReference>
<organism evidence="8 9">
    <name type="scientific">Acetivibrio saccincola</name>
    <dbReference type="NCBI Taxonomy" id="1677857"/>
    <lineage>
        <taxon>Bacteria</taxon>
        <taxon>Bacillati</taxon>
        <taxon>Bacillota</taxon>
        <taxon>Clostridia</taxon>
        <taxon>Eubacteriales</taxon>
        <taxon>Oscillospiraceae</taxon>
        <taxon>Acetivibrio</taxon>
    </lineage>
</organism>
<dbReference type="Proteomes" id="UP000233534">
    <property type="component" value="Chromosome"/>
</dbReference>
<dbReference type="UniPathway" id="UPA00077">
    <property type="reaction ID" value="UER00154"/>
</dbReference>
<dbReference type="GO" id="GO:0046656">
    <property type="term" value="P:folic acid biosynthetic process"/>
    <property type="evidence" value="ECO:0007669"/>
    <property type="project" value="UniProtKB-UniRule"/>
</dbReference>
<dbReference type="Pfam" id="PF02152">
    <property type="entry name" value="FolB"/>
    <property type="match status" value="1"/>
</dbReference>
<dbReference type="AlphaFoldDB" id="A0A2K9E560"/>
<gene>
    <name evidence="8" type="primary">folB</name>
    <name evidence="8" type="ORF">HVS_14930</name>
</gene>
<evidence type="ECO:0000256" key="1">
    <source>
        <dbReference type="ARBA" id="ARBA00001353"/>
    </source>
</evidence>
<dbReference type="GO" id="GO:0004150">
    <property type="term" value="F:dihydroneopterin aldolase activity"/>
    <property type="evidence" value="ECO:0007669"/>
    <property type="project" value="UniProtKB-UniRule"/>
</dbReference>
<dbReference type="EMBL" id="CP025197">
    <property type="protein sequence ID" value="AUG58837.1"/>
    <property type="molecule type" value="Genomic_DNA"/>
</dbReference>
<reference evidence="8 9" key="1">
    <citation type="submission" date="2017-12" db="EMBL/GenBank/DDBJ databases">
        <title>Complete genome sequence of Herbivorax saccincola GGR1, a novel Cellulosome-producing hydrolytic bacterium in a thermophilic biogas plant, established by Illumina and Nanopore MinION sequencing.</title>
        <authorList>
            <person name="Pechtl A."/>
            <person name="Ruckert C."/>
            <person name="Koeck D.E."/>
            <person name="Maus I."/>
            <person name="Winkler A."/>
            <person name="Kalinowski J."/>
            <person name="Puhler A."/>
            <person name="Schwarz W.W."/>
            <person name="Zverlov V.V."/>
            <person name="Schluter A."/>
            <person name="Liebl W."/>
        </authorList>
    </citation>
    <scope>NUCLEOTIDE SEQUENCE [LARGE SCALE GENOMIC DNA]</scope>
    <source>
        <strain evidence="9">SR1</strain>
    </source>
</reference>
<dbReference type="NCBIfam" id="TIGR00525">
    <property type="entry name" value="folB"/>
    <property type="match status" value="1"/>
</dbReference>
<feature type="domain" description="Dihydroneopterin aldolase/epimerase" evidence="7">
    <location>
        <begin position="19"/>
        <end position="132"/>
    </location>
</feature>
<dbReference type="SMART" id="SM00905">
    <property type="entry name" value="FolB"/>
    <property type="match status" value="1"/>
</dbReference>
<dbReference type="EC" id="4.1.2.25" evidence="6"/>
<dbReference type="PANTHER" id="PTHR42844">
    <property type="entry name" value="DIHYDRONEOPTERIN ALDOLASE 1-RELATED"/>
    <property type="match status" value="1"/>
</dbReference>
<protein>
    <recommendedName>
        <fullName evidence="6">7,8-dihydroneopterin aldolase</fullName>
        <ecNumber evidence="6">4.1.2.25</ecNumber>
    </recommendedName>
</protein>
<evidence type="ECO:0000313" key="8">
    <source>
        <dbReference type="EMBL" id="AUG58837.1"/>
    </source>
</evidence>
<dbReference type="GO" id="GO:0046654">
    <property type="term" value="P:tetrahydrofolate biosynthetic process"/>
    <property type="evidence" value="ECO:0007669"/>
    <property type="project" value="UniProtKB-UniRule"/>
</dbReference>
<dbReference type="KEGG" id="hsc:HVS_14930"/>
<dbReference type="PANTHER" id="PTHR42844:SF1">
    <property type="entry name" value="DIHYDRONEOPTERIN ALDOLASE 1-RELATED"/>
    <property type="match status" value="1"/>
</dbReference>
<comment type="pathway">
    <text evidence="2 6">Cofactor biosynthesis; tetrahydrofolate biosynthesis; 2-amino-4-hydroxy-6-hydroxymethyl-7,8-dihydropteridine diphosphate from 7,8-dihydroneopterin triphosphate: step 3/4.</text>
</comment>
<evidence type="ECO:0000256" key="3">
    <source>
        <dbReference type="ARBA" id="ARBA00005708"/>
    </source>
</evidence>